<keyword evidence="4" id="KW-1185">Reference proteome</keyword>
<evidence type="ECO:0000259" key="2">
    <source>
        <dbReference type="PROSITE" id="PS51175"/>
    </source>
</evidence>
<dbReference type="Pfam" id="PF03422">
    <property type="entry name" value="CBM_6"/>
    <property type="match status" value="2"/>
</dbReference>
<dbReference type="CDD" id="cd04080">
    <property type="entry name" value="CBM6_cellulase-like"/>
    <property type="match status" value="1"/>
</dbReference>
<dbReference type="InterPro" id="IPR006584">
    <property type="entry name" value="Cellulose-bd_IV"/>
</dbReference>
<feature type="domain" description="CBM6" evidence="2">
    <location>
        <begin position="20"/>
        <end position="141"/>
    </location>
</feature>
<organism evidence="3 4">
    <name type="scientific">Fistulifera solaris</name>
    <name type="common">Oleaginous diatom</name>
    <dbReference type="NCBI Taxonomy" id="1519565"/>
    <lineage>
        <taxon>Eukaryota</taxon>
        <taxon>Sar</taxon>
        <taxon>Stramenopiles</taxon>
        <taxon>Ochrophyta</taxon>
        <taxon>Bacillariophyta</taxon>
        <taxon>Bacillariophyceae</taxon>
        <taxon>Bacillariophycidae</taxon>
        <taxon>Naviculales</taxon>
        <taxon>Naviculaceae</taxon>
        <taxon>Fistulifera</taxon>
    </lineage>
</organism>
<dbReference type="Proteomes" id="UP000198406">
    <property type="component" value="Unassembled WGS sequence"/>
</dbReference>
<dbReference type="EMBL" id="BDSP01000074">
    <property type="protein sequence ID" value="GAX14027.1"/>
    <property type="molecule type" value="Genomic_DNA"/>
</dbReference>
<feature type="domain" description="CBM6" evidence="2">
    <location>
        <begin position="157"/>
        <end position="278"/>
    </location>
</feature>
<accession>A0A1Z5JJ33</accession>
<protein>
    <recommendedName>
        <fullName evidence="2">CBM6 domain-containing protein</fullName>
    </recommendedName>
</protein>
<dbReference type="AlphaFoldDB" id="A0A1Z5JJ33"/>
<dbReference type="Gene3D" id="2.60.120.260">
    <property type="entry name" value="Galactose-binding domain-like"/>
    <property type="match status" value="3"/>
</dbReference>
<reference evidence="3 4" key="1">
    <citation type="journal article" date="2015" name="Plant Cell">
        <title>Oil accumulation by the oleaginous diatom Fistulifera solaris as revealed by the genome and transcriptome.</title>
        <authorList>
            <person name="Tanaka T."/>
            <person name="Maeda Y."/>
            <person name="Veluchamy A."/>
            <person name="Tanaka M."/>
            <person name="Abida H."/>
            <person name="Marechal E."/>
            <person name="Bowler C."/>
            <person name="Muto M."/>
            <person name="Sunaga Y."/>
            <person name="Tanaka M."/>
            <person name="Yoshino T."/>
            <person name="Taniguchi T."/>
            <person name="Fukuda Y."/>
            <person name="Nemoto M."/>
            <person name="Matsumoto M."/>
            <person name="Wong P.S."/>
            <person name="Aburatani S."/>
            <person name="Fujibuchi W."/>
        </authorList>
    </citation>
    <scope>NUCLEOTIDE SEQUENCE [LARGE SCALE GENOMIC DNA]</scope>
    <source>
        <strain evidence="3 4">JPCC DA0580</strain>
    </source>
</reference>
<dbReference type="InParanoid" id="A0A1Z5JJ33"/>
<dbReference type="SMART" id="SM00606">
    <property type="entry name" value="CBD_IV"/>
    <property type="match status" value="2"/>
</dbReference>
<sequence>MPSRRLIWGVDPNYANEFNSLVAASDFVISQGVQVGNDTVEGLPTITFDEAGDWAAYSLNLQNASAYELQVRVASPIGEGAFVVGNLEKQELYATVNSLPATGDLANSASITLPLTLPAGNFTLQIGAIRPGWSLIWMSLEELAFNSSQTEVPLSPVFVSNAANFSAMDGITTGTLADGSSFIGFLDPSDWVSYNVMLPFTGTYRVDVSVASPEGAGSFQVANMMTREVYGTFDDLPASGDWTVWRTASAIIGLPEGEWMMELTFLETGMNIKSVTISPIESVPSEAPVNESSVVPSLPPETEVPVIPNVSKNSSYIVPDDAYSITIPASMYASMDGVEMGVSPGGESIIESLDPGDWIAFPVSLPKAGPFMMEMNFSSPSGEGSFEVYNLITRELYTRFDRLAADQNVSQFSAVSAVVILPEGDFFLEISVIEGGWKLRDLSLVELEEISMSNSTLPPVPLFMQSIQAVNYSSMNGITISEDKKGNQVLVPKAKALSLWKILRRNKSTN</sequence>
<dbReference type="SUPFAM" id="SSF49785">
    <property type="entry name" value="Galactose-binding domain-like"/>
    <property type="match status" value="3"/>
</dbReference>
<proteinExistence type="predicted"/>
<evidence type="ECO:0000313" key="3">
    <source>
        <dbReference type="EMBL" id="GAX14027.1"/>
    </source>
</evidence>
<name>A0A1Z5JJ33_FISSO</name>
<dbReference type="PROSITE" id="PS51175">
    <property type="entry name" value="CBM6"/>
    <property type="match status" value="2"/>
</dbReference>
<comment type="caution">
    <text evidence="3">The sequence shown here is derived from an EMBL/GenBank/DDBJ whole genome shotgun (WGS) entry which is preliminary data.</text>
</comment>
<keyword evidence="1" id="KW-0732">Signal</keyword>
<dbReference type="InterPro" id="IPR005084">
    <property type="entry name" value="CBM6"/>
</dbReference>
<evidence type="ECO:0000313" key="4">
    <source>
        <dbReference type="Proteomes" id="UP000198406"/>
    </source>
</evidence>
<dbReference type="OrthoDB" id="5211809at2759"/>
<evidence type="ECO:0000256" key="1">
    <source>
        <dbReference type="ARBA" id="ARBA00022729"/>
    </source>
</evidence>
<dbReference type="GO" id="GO:0030246">
    <property type="term" value="F:carbohydrate binding"/>
    <property type="evidence" value="ECO:0007669"/>
    <property type="project" value="InterPro"/>
</dbReference>
<dbReference type="InterPro" id="IPR008979">
    <property type="entry name" value="Galactose-bd-like_sf"/>
</dbReference>
<gene>
    <name evidence="3" type="ORF">FisN_5Lu062</name>
</gene>